<comment type="caution">
    <text evidence="1">The sequence shown here is derived from an EMBL/GenBank/DDBJ whole genome shotgun (WGS) entry which is preliminary data.</text>
</comment>
<dbReference type="EMBL" id="RXNU01000001">
    <property type="protein sequence ID" value="RTR40966.1"/>
    <property type="molecule type" value="Genomic_DNA"/>
</dbReference>
<organism evidence="1 2">
    <name type="scientific">Shewanella canadensis</name>
    <dbReference type="NCBI Taxonomy" id="271096"/>
    <lineage>
        <taxon>Bacteria</taxon>
        <taxon>Pseudomonadati</taxon>
        <taxon>Pseudomonadota</taxon>
        <taxon>Gammaproteobacteria</taxon>
        <taxon>Alteromonadales</taxon>
        <taxon>Shewanellaceae</taxon>
        <taxon>Shewanella</taxon>
    </lineage>
</organism>
<accession>A0A3S0KDM3</accession>
<sequence length="134" mass="14508">MFGTFKKLALNTEVYALLAANGLRAADQRTIVDFSLRHKILPTVSSVPGATKRGKAIAVIYLSAFMMHAAEPNHTSLSFGSMMHAAMGDHLKVASIEEREALAAPLALFLGPMLDPEVSMSLDQLRIHVLESFA</sequence>
<reference evidence="1 2" key="1">
    <citation type="submission" date="2018-12" db="EMBL/GenBank/DDBJ databases">
        <authorList>
            <person name="Yu L."/>
        </authorList>
    </citation>
    <scope>NUCLEOTIDE SEQUENCE [LARGE SCALE GENOMIC DNA]</scope>
    <source>
        <strain evidence="1 2">HAW-EB2</strain>
    </source>
</reference>
<dbReference type="Proteomes" id="UP000267448">
    <property type="component" value="Unassembled WGS sequence"/>
</dbReference>
<proteinExistence type="predicted"/>
<protein>
    <submittedName>
        <fullName evidence="1">Uncharacterized protein</fullName>
    </submittedName>
</protein>
<gene>
    <name evidence="1" type="ORF">EKG38_03385</name>
</gene>
<evidence type="ECO:0000313" key="1">
    <source>
        <dbReference type="EMBL" id="RTR40966.1"/>
    </source>
</evidence>
<dbReference type="AlphaFoldDB" id="A0A3S0KDM3"/>
<name>A0A3S0KDM3_9GAMM</name>
<evidence type="ECO:0000313" key="2">
    <source>
        <dbReference type="Proteomes" id="UP000267448"/>
    </source>
</evidence>
<dbReference type="RefSeq" id="WP_126518638.1">
    <property type="nucleotide sequence ID" value="NZ_RXNU01000001.1"/>
</dbReference>
<keyword evidence="2" id="KW-1185">Reference proteome</keyword>